<dbReference type="AlphaFoldDB" id="A0A5A9NXZ9"/>
<dbReference type="InterPro" id="IPR032282">
    <property type="entry name" value="HAGH_C"/>
</dbReference>
<dbReference type="PANTHER" id="PTHR11935">
    <property type="entry name" value="BETA LACTAMASE DOMAIN"/>
    <property type="match status" value="1"/>
</dbReference>
<dbReference type="InterPro" id="IPR036866">
    <property type="entry name" value="RibonucZ/Hydroxyglut_hydro"/>
</dbReference>
<name>A0A5A9NXZ9_9TELE</name>
<keyword evidence="2 5" id="KW-0378">Hydrolase</keyword>
<evidence type="ECO:0000256" key="3">
    <source>
        <dbReference type="ARBA" id="ARBA00022833"/>
    </source>
</evidence>
<evidence type="ECO:0000256" key="2">
    <source>
        <dbReference type="ARBA" id="ARBA00022801"/>
    </source>
</evidence>
<dbReference type="GO" id="GO:0046872">
    <property type="term" value="F:metal ion binding"/>
    <property type="evidence" value="ECO:0007669"/>
    <property type="project" value="UniProtKB-KW"/>
</dbReference>
<dbReference type="PANTHER" id="PTHR11935:SF116">
    <property type="entry name" value="HYDROLASE PNKD-RELATED"/>
    <property type="match status" value="1"/>
</dbReference>
<evidence type="ECO:0000259" key="4">
    <source>
        <dbReference type="Pfam" id="PF16123"/>
    </source>
</evidence>
<proteinExistence type="predicted"/>
<dbReference type="Pfam" id="PF16123">
    <property type="entry name" value="HAGH_C"/>
    <property type="match status" value="1"/>
</dbReference>
<gene>
    <name evidence="5" type="ORF">E1301_Tti009343</name>
</gene>
<organism evidence="5 6">
    <name type="scientific">Triplophysa tibetana</name>
    <dbReference type="NCBI Taxonomy" id="1572043"/>
    <lineage>
        <taxon>Eukaryota</taxon>
        <taxon>Metazoa</taxon>
        <taxon>Chordata</taxon>
        <taxon>Craniata</taxon>
        <taxon>Vertebrata</taxon>
        <taxon>Euteleostomi</taxon>
        <taxon>Actinopterygii</taxon>
        <taxon>Neopterygii</taxon>
        <taxon>Teleostei</taxon>
        <taxon>Ostariophysi</taxon>
        <taxon>Cypriniformes</taxon>
        <taxon>Nemacheilidae</taxon>
        <taxon>Triplophysa</taxon>
    </lineage>
</organism>
<dbReference type="Gene3D" id="3.60.15.10">
    <property type="entry name" value="Ribonuclease Z/Hydroxyacylglutathione hydrolase-like"/>
    <property type="match status" value="1"/>
</dbReference>
<dbReference type="SUPFAM" id="SSF56281">
    <property type="entry name" value="Metallo-hydrolase/oxidoreductase"/>
    <property type="match status" value="1"/>
</dbReference>
<reference evidence="5 6" key="1">
    <citation type="journal article" date="2019" name="Mol. Ecol. Resour.">
        <title>Chromosome-level genome assembly of Triplophysa tibetana, a fish adapted to the harsh high-altitude environment of the Tibetan Plateau.</title>
        <authorList>
            <person name="Yang X."/>
            <person name="Liu H."/>
            <person name="Ma Z."/>
            <person name="Zou Y."/>
            <person name="Zou M."/>
            <person name="Mao Y."/>
            <person name="Li X."/>
            <person name="Wang H."/>
            <person name="Chen T."/>
            <person name="Wang W."/>
            <person name="Yang R."/>
        </authorList>
    </citation>
    <scope>NUCLEOTIDE SEQUENCE [LARGE SCALE GENOMIC DNA]</scope>
    <source>
        <strain evidence="5">TTIB1903HZAU</strain>
        <tissue evidence="5">Muscle</tissue>
    </source>
</reference>
<dbReference type="EMBL" id="SOYY01000013">
    <property type="protein sequence ID" value="KAA0713237.1"/>
    <property type="molecule type" value="Genomic_DNA"/>
</dbReference>
<accession>A0A5A9NXZ9</accession>
<evidence type="ECO:0000313" key="5">
    <source>
        <dbReference type="EMBL" id="KAA0713237.1"/>
    </source>
</evidence>
<keyword evidence="6" id="KW-1185">Reference proteome</keyword>
<protein>
    <submittedName>
        <fullName evidence="5">Putative hydrolase PNKD</fullName>
    </submittedName>
</protein>
<dbReference type="GO" id="GO:0005739">
    <property type="term" value="C:mitochondrion"/>
    <property type="evidence" value="ECO:0007669"/>
    <property type="project" value="TreeGrafter"/>
</dbReference>
<keyword evidence="3" id="KW-0862">Zinc</keyword>
<keyword evidence="1" id="KW-0479">Metal-binding</keyword>
<dbReference type="Proteomes" id="UP000324632">
    <property type="component" value="Chromosome 13"/>
</dbReference>
<comment type="caution">
    <text evidence="5">The sequence shown here is derived from an EMBL/GenBank/DDBJ whole genome shotgun (WGS) entry which is preliminary data.</text>
</comment>
<evidence type="ECO:0000256" key="1">
    <source>
        <dbReference type="ARBA" id="ARBA00022723"/>
    </source>
</evidence>
<feature type="domain" description="Hydroxyacylglutathione hydrolase C-terminal" evidence="4">
    <location>
        <begin position="96"/>
        <end position="184"/>
    </location>
</feature>
<evidence type="ECO:0000313" key="6">
    <source>
        <dbReference type="Proteomes" id="UP000324632"/>
    </source>
</evidence>
<dbReference type="GO" id="GO:0016787">
    <property type="term" value="F:hydrolase activity"/>
    <property type="evidence" value="ECO:0007669"/>
    <property type="project" value="UniProtKB-KW"/>
</dbReference>
<sequence length="189" mass="21522">MYVFSGLFSPLSDKDTIAFGTQLQFRAFFTPGHTVGHMIYLLDGRASGGPSSLFSGDMVFLSGCGRMFEGNALTMLSSLDTVGSLNDNTLLWPGHEYAEANLLFAAEVEPNNMVREQKLQWVLQQRGQRFCTCPSTLAEEKQYNLFLRSHAQDLHRALGLQQKQDEDWTSYRARVFEELHRRKDIYKGR</sequence>